<accession>A0A022XVK8</accession>
<evidence type="ECO:0000313" key="2">
    <source>
        <dbReference type="Proteomes" id="UP000023623"/>
    </source>
</evidence>
<reference evidence="1 2" key="1">
    <citation type="submission" date="2014-02" db="EMBL/GenBank/DDBJ databases">
        <title>The Genome Sequence of Trichophyton rubrum (morphotype soudanense) CBS 452.61.</title>
        <authorList>
            <consortium name="The Broad Institute Genomics Platform"/>
            <person name="Cuomo C.A."/>
            <person name="White T.C."/>
            <person name="Graser Y."/>
            <person name="Martinez-Rossi N."/>
            <person name="Heitman J."/>
            <person name="Young S.K."/>
            <person name="Zeng Q."/>
            <person name="Gargeya S."/>
            <person name="Abouelleil A."/>
            <person name="Alvarado L."/>
            <person name="Chapman S.B."/>
            <person name="Gainer-Dewar J."/>
            <person name="Goldberg J."/>
            <person name="Griggs A."/>
            <person name="Gujja S."/>
            <person name="Hansen M."/>
            <person name="Howarth C."/>
            <person name="Imamovic A."/>
            <person name="Larimer J."/>
            <person name="Martinez D."/>
            <person name="Murphy C."/>
            <person name="Pearson M.D."/>
            <person name="Persinoti G."/>
            <person name="Poon T."/>
            <person name="Priest M."/>
            <person name="Roberts A.D."/>
            <person name="Saif S."/>
            <person name="Shea T.D."/>
            <person name="Sykes S.N."/>
            <person name="Wortman J."/>
            <person name="Nusbaum C."/>
            <person name="Birren B."/>
        </authorList>
    </citation>
    <scope>NUCLEOTIDE SEQUENCE [LARGE SCALE GENOMIC DNA]</scope>
    <source>
        <strain evidence="1 2">CBS 452.61</strain>
    </source>
</reference>
<dbReference type="EMBL" id="KK208846">
    <property type="protein sequence ID" value="EZF74393.1"/>
    <property type="molecule type" value="Genomic_DNA"/>
</dbReference>
<gene>
    <name evidence="1" type="ORF">H105_04073</name>
</gene>
<organism evidence="1 2">
    <name type="scientific">Trichophyton soudanense CBS 452.61</name>
    <dbReference type="NCBI Taxonomy" id="1215331"/>
    <lineage>
        <taxon>Eukaryota</taxon>
        <taxon>Fungi</taxon>
        <taxon>Dikarya</taxon>
        <taxon>Ascomycota</taxon>
        <taxon>Pezizomycotina</taxon>
        <taxon>Eurotiomycetes</taxon>
        <taxon>Eurotiomycetidae</taxon>
        <taxon>Onygenales</taxon>
        <taxon>Arthrodermataceae</taxon>
        <taxon>Trichophyton</taxon>
    </lineage>
</organism>
<name>A0A022XVK8_TRISD</name>
<sequence>MCLFPTGRTSQDTPLCLFYGGQLVWLGISPSGRTQIQPVTPYAMASAVNNTRKWRMPKSGKSNINCELLIFGSNLRHQSCLPKGRQLLSAESLLDIKDWLPCC</sequence>
<dbReference type="Proteomes" id="UP000023623">
    <property type="component" value="Unassembled WGS sequence"/>
</dbReference>
<keyword evidence="2" id="KW-1185">Reference proteome</keyword>
<protein>
    <submittedName>
        <fullName evidence="1">Uncharacterized protein</fullName>
    </submittedName>
</protein>
<evidence type="ECO:0000313" key="1">
    <source>
        <dbReference type="EMBL" id="EZF74393.1"/>
    </source>
</evidence>
<proteinExistence type="predicted"/>
<dbReference type="HOGENOM" id="CLU_2265629_0_0_1"/>
<dbReference type="AlphaFoldDB" id="A0A022XVK8"/>